<dbReference type="GO" id="GO:0005634">
    <property type="term" value="C:nucleus"/>
    <property type="evidence" value="ECO:0007669"/>
    <property type="project" value="TreeGrafter"/>
</dbReference>
<feature type="compositionally biased region" description="Polar residues" evidence="3">
    <location>
        <begin position="240"/>
        <end position="252"/>
    </location>
</feature>
<evidence type="ECO:0008006" key="6">
    <source>
        <dbReference type="Google" id="ProtNLM"/>
    </source>
</evidence>
<feature type="compositionally biased region" description="Basic and acidic residues" evidence="3">
    <location>
        <begin position="106"/>
        <end position="119"/>
    </location>
</feature>
<sequence length="713" mass="82399">MSLAVDENRRRGRSKSPGRREVEDRMDSYRETEQRQDRERERERASRYYDDRDDDDRGARNRRAGANSDTRESSYAYPEDDLDDFPAAAARTRVETMNTADSPYRSSKDKVDPGRDSRFLLKSTASPSRKPSPRDDRRYEERRRRRDDSDSESDDSYDDDDDDDDPRSQQRFNRGYEDARRRHDAEQEDRRRQTRDGGEPERRHRFQMRGPSPPSDKPKKKAQLEDDLAYGKMAGEEPSIRQTAQQAASKTFSKTEQDLLSKFGYSGHGSGYPPEKKTARFDPADDPRRSSSNVLTVEPGDRRRGDRDRSPAPPTNKMSSLSVSTGHHSFNMSLGAAPPSPLQEAYHGTYQSCSPMPSPLMLPNHGGNEIIEVTPLSLSDEDARINRRARFHVPEVVAEKMAKALKGDRRSPDTEILIQILPGLSHEEVMELRTQYKTLVKAGSERKGVNVAKHIRSRLKDEDPNLMKACYATALGRWESEAYWANYWYQGDKTRRELLIESLMGRSNGEMRMIKDGFSDKKYNDSLTKCMKTELREDKFKKAVILALGKSTNFARDALHKSTNLVGELLAHILNGVINKPVRDALLLHHALTASRKDDLRRELLTSRLVRYHWDRQHMEAVKRAYQQRYGRELQDAIKDATSGEWGLFCRELCITRMPNDVRRVERLTVEKPDRSRSKDRSRDRSNTLDVAKPERGKSRERSRDRSRDRRRD</sequence>
<dbReference type="InterPro" id="IPR018502">
    <property type="entry name" value="Annexin_repeat"/>
</dbReference>
<dbReference type="GO" id="GO:0005886">
    <property type="term" value="C:plasma membrane"/>
    <property type="evidence" value="ECO:0007669"/>
    <property type="project" value="TreeGrafter"/>
</dbReference>
<feature type="compositionally biased region" description="Polar residues" evidence="3">
    <location>
        <begin position="95"/>
        <end position="105"/>
    </location>
</feature>
<feature type="compositionally biased region" description="Basic and acidic residues" evidence="3">
    <location>
        <begin position="274"/>
        <end position="289"/>
    </location>
</feature>
<protein>
    <recommendedName>
        <fullName evidence="6">Annexin</fullName>
    </recommendedName>
</protein>
<feature type="compositionally biased region" description="Basic and acidic residues" evidence="3">
    <location>
        <begin position="18"/>
        <end position="59"/>
    </location>
</feature>
<feature type="region of interest" description="Disordered" evidence="3">
    <location>
        <begin position="1"/>
        <end position="337"/>
    </location>
</feature>
<dbReference type="GO" id="GO:0012506">
    <property type="term" value="C:vesicle membrane"/>
    <property type="evidence" value="ECO:0007669"/>
    <property type="project" value="TreeGrafter"/>
</dbReference>
<feature type="region of interest" description="Disordered" evidence="3">
    <location>
        <begin position="669"/>
        <end position="713"/>
    </location>
</feature>
<dbReference type="Proteomes" id="UP000838763">
    <property type="component" value="Unassembled WGS sequence"/>
</dbReference>
<feature type="compositionally biased region" description="Acidic residues" evidence="3">
    <location>
        <begin position="149"/>
        <end position="165"/>
    </location>
</feature>
<evidence type="ECO:0000313" key="4">
    <source>
        <dbReference type="EMBL" id="CAI4210827.1"/>
    </source>
</evidence>
<name>A0A9P1GVM1_9PEZI</name>
<accession>A0A9P1GVM1</accession>
<keyword evidence="2" id="KW-0041">Annexin</keyword>
<keyword evidence="5" id="KW-1185">Reference proteome</keyword>
<keyword evidence="1" id="KW-0677">Repeat</keyword>
<feature type="compositionally biased region" description="Basic and acidic residues" evidence="3">
    <location>
        <begin position="132"/>
        <end position="148"/>
    </location>
</feature>
<dbReference type="Gene3D" id="1.10.220.10">
    <property type="entry name" value="Annexin"/>
    <property type="match status" value="2"/>
</dbReference>
<feature type="compositionally biased region" description="Basic and acidic residues" evidence="3">
    <location>
        <begin position="174"/>
        <end position="202"/>
    </location>
</feature>
<evidence type="ECO:0000313" key="5">
    <source>
        <dbReference type="Proteomes" id="UP000838763"/>
    </source>
</evidence>
<dbReference type="PANTHER" id="PTHR10502">
    <property type="entry name" value="ANNEXIN"/>
    <property type="match status" value="1"/>
</dbReference>
<dbReference type="PANTHER" id="PTHR10502:SF107">
    <property type="entry name" value="ANNEXIN ANXC4 (AFU_ORTHOLOGUE AFUA_3G07020)"/>
    <property type="match status" value="1"/>
</dbReference>
<reference evidence="4" key="1">
    <citation type="submission" date="2022-11" db="EMBL/GenBank/DDBJ databases">
        <authorList>
            <person name="Scott C."/>
            <person name="Bruce N."/>
        </authorList>
    </citation>
    <scope>NUCLEOTIDE SEQUENCE</scope>
</reference>
<evidence type="ECO:0000256" key="2">
    <source>
        <dbReference type="ARBA" id="ARBA00023216"/>
    </source>
</evidence>
<dbReference type="PROSITE" id="PS51897">
    <property type="entry name" value="ANNEXIN_2"/>
    <property type="match status" value="1"/>
</dbReference>
<dbReference type="GO" id="GO:0005544">
    <property type="term" value="F:calcium-dependent phospholipid binding"/>
    <property type="evidence" value="ECO:0007669"/>
    <property type="project" value="InterPro"/>
</dbReference>
<proteinExistence type="predicted"/>
<organism evidence="4 5">
    <name type="scientific">Parascedosporium putredinis</name>
    <dbReference type="NCBI Taxonomy" id="1442378"/>
    <lineage>
        <taxon>Eukaryota</taxon>
        <taxon>Fungi</taxon>
        <taxon>Dikarya</taxon>
        <taxon>Ascomycota</taxon>
        <taxon>Pezizomycotina</taxon>
        <taxon>Sordariomycetes</taxon>
        <taxon>Hypocreomycetidae</taxon>
        <taxon>Microascales</taxon>
        <taxon>Microascaceae</taxon>
        <taxon>Parascedosporium</taxon>
    </lineage>
</organism>
<feature type="compositionally biased region" description="Polar residues" evidence="3">
    <location>
        <begin position="316"/>
        <end position="332"/>
    </location>
</feature>
<dbReference type="InterPro" id="IPR037104">
    <property type="entry name" value="Annexin_sf"/>
</dbReference>
<dbReference type="GO" id="GO:0005737">
    <property type="term" value="C:cytoplasm"/>
    <property type="evidence" value="ECO:0007669"/>
    <property type="project" value="TreeGrafter"/>
</dbReference>
<evidence type="ECO:0000256" key="1">
    <source>
        <dbReference type="ARBA" id="ARBA00022737"/>
    </source>
</evidence>
<dbReference type="GO" id="GO:0001786">
    <property type="term" value="F:phosphatidylserine binding"/>
    <property type="evidence" value="ECO:0007669"/>
    <property type="project" value="TreeGrafter"/>
</dbReference>
<feature type="compositionally biased region" description="Basic and acidic residues" evidence="3">
    <location>
        <begin position="299"/>
        <end position="310"/>
    </location>
</feature>
<dbReference type="SUPFAM" id="SSF47874">
    <property type="entry name" value="Annexin"/>
    <property type="match status" value="1"/>
</dbReference>
<comment type="caution">
    <text evidence="4">The sequence shown here is derived from an EMBL/GenBank/DDBJ whole genome shotgun (WGS) entry which is preliminary data.</text>
</comment>
<evidence type="ECO:0000256" key="3">
    <source>
        <dbReference type="SAM" id="MobiDB-lite"/>
    </source>
</evidence>
<dbReference type="Pfam" id="PF00191">
    <property type="entry name" value="Annexin"/>
    <property type="match status" value="1"/>
</dbReference>
<dbReference type="GO" id="GO:0005509">
    <property type="term" value="F:calcium ion binding"/>
    <property type="evidence" value="ECO:0007669"/>
    <property type="project" value="InterPro"/>
</dbReference>
<dbReference type="EMBL" id="CALLCH030000001">
    <property type="protein sequence ID" value="CAI4210827.1"/>
    <property type="molecule type" value="Genomic_DNA"/>
</dbReference>
<dbReference type="AlphaFoldDB" id="A0A9P1GVM1"/>
<dbReference type="OrthoDB" id="2134400at2759"/>
<gene>
    <name evidence="4" type="ORF">PPNO1_LOCUS625</name>
</gene>